<dbReference type="PROSITE" id="PS50084">
    <property type="entry name" value="KH_TYPE_1"/>
    <property type="match status" value="1"/>
</dbReference>
<evidence type="ECO:0000256" key="2">
    <source>
        <dbReference type="ARBA" id="ARBA00022759"/>
    </source>
</evidence>
<reference evidence="9" key="1">
    <citation type="submission" date="2022-12" db="EMBL/GenBank/DDBJ databases">
        <title>Peptostreptococcus.</title>
        <authorList>
            <person name="Lee S.H."/>
        </authorList>
    </citation>
    <scope>NUCLEOTIDE SEQUENCE</scope>
    <source>
        <strain evidence="9">CBA3647</strain>
    </source>
</reference>
<keyword evidence="5" id="KW-0812">Transmembrane</keyword>
<keyword evidence="7" id="KW-0175">Coiled coil</keyword>
<dbReference type="InterPro" id="IPR006674">
    <property type="entry name" value="HD_domain"/>
</dbReference>
<dbReference type="InterPro" id="IPR006675">
    <property type="entry name" value="HDIG_dom"/>
</dbReference>
<evidence type="ECO:0000256" key="7">
    <source>
        <dbReference type="SAM" id="Coils"/>
    </source>
</evidence>
<organism evidence="9 10">
    <name type="scientific">Peptostreptococcus equinus</name>
    <dbReference type="NCBI Taxonomy" id="3003601"/>
    <lineage>
        <taxon>Bacteria</taxon>
        <taxon>Bacillati</taxon>
        <taxon>Bacillota</taxon>
        <taxon>Clostridia</taxon>
        <taxon>Peptostreptococcales</taxon>
        <taxon>Peptostreptococcaceae</taxon>
        <taxon>Peptostreptococcus</taxon>
    </lineage>
</organism>
<dbReference type="SUPFAM" id="SSF109604">
    <property type="entry name" value="HD-domain/PDEase-like"/>
    <property type="match status" value="1"/>
</dbReference>
<dbReference type="Pfam" id="PF12072">
    <property type="entry name" value="RNase_Y_N"/>
    <property type="match status" value="1"/>
</dbReference>
<keyword evidence="2 5" id="KW-0255">Endonuclease</keyword>
<evidence type="ECO:0000256" key="6">
    <source>
        <dbReference type="NCBIfam" id="TIGR03319"/>
    </source>
</evidence>
<dbReference type="Gene3D" id="3.30.1370.10">
    <property type="entry name" value="K Homology domain, type 1"/>
    <property type="match status" value="1"/>
</dbReference>
<evidence type="ECO:0000259" key="8">
    <source>
        <dbReference type="PROSITE" id="PS51831"/>
    </source>
</evidence>
<evidence type="ECO:0000256" key="4">
    <source>
        <dbReference type="ARBA" id="ARBA00022884"/>
    </source>
</evidence>
<dbReference type="PANTHER" id="PTHR12826">
    <property type="entry name" value="RIBONUCLEASE Y"/>
    <property type="match status" value="1"/>
</dbReference>
<dbReference type="NCBIfam" id="TIGR00277">
    <property type="entry name" value="HDIG"/>
    <property type="match status" value="1"/>
</dbReference>
<keyword evidence="3 5" id="KW-0378">Hydrolase</keyword>
<keyword evidence="4 5" id="KW-0694">RNA-binding</keyword>
<evidence type="ECO:0000256" key="5">
    <source>
        <dbReference type="HAMAP-Rule" id="MF_00335"/>
    </source>
</evidence>
<keyword evidence="5" id="KW-1003">Cell membrane</keyword>
<keyword evidence="5" id="KW-1133">Transmembrane helix</keyword>
<keyword evidence="5" id="KW-0472">Membrane</keyword>
<feature type="domain" description="HD" evidence="8">
    <location>
        <begin position="331"/>
        <end position="424"/>
    </location>
</feature>
<dbReference type="InterPro" id="IPR017705">
    <property type="entry name" value="Ribonuclease_Y"/>
</dbReference>
<keyword evidence="10" id="KW-1185">Reference proteome</keyword>
<dbReference type="InterPro" id="IPR022711">
    <property type="entry name" value="RNase_Y_N"/>
</dbReference>
<dbReference type="Pfam" id="PF00013">
    <property type="entry name" value="KH_1"/>
    <property type="match status" value="1"/>
</dbReference>
<dbReference type="InterPro" id="IPR004087">
    <property type="entry name" value="KH_dom"/>
</dbReference>
<dbReference type="PANTHER" id="PTHR12826:SF15">
    <property type="entry name" value="RIBONUCLEASE Y"/>
    <property type="match status" value="1"/>
</dbReference>
<sequence length="515" mass="58388">MDVIIVQYIIIAVIAALVGLLIGYLVRKNISEAKVGQAEVLAKEIVEKANRDSETVKKEKLLEAKEEIHRLRTEGEKENKERRNEVQKYEKRVLQKEESIDRKMQSLEQKESNLTKKLENVNKKEVEVEQIIEQQHQKLESLSGVTSEEAKEIILSNAERDVRREMSLMIKEKEHKAKEEADKRAREIIGYAIQKCSADHVAETTVSVVNLPNDEMKGRIIGREGRNIRTLETLTGIDLIIDDTPEAVILSGFDPIRREVARIALENLISDGRIHPARIEEMVEKAKKEVQNIIKEAGEEAMFETGVHGLHPELVKLLGRLKYRTSYGQNVLKHSIEVSTLAGIMAEELGADPKLAKRAGLVHDIGKAVDHEIEGTHIEIGMDLLKKYKESKDVIHAMSTHHGDYEPQTVEAVLVTAADAVSAARPGARRETLESYIRRLEKLEEITNSYDGVEKSFAIQAGREVRIMVKPEKVTDEEMHLMARDMTKRIEEDLDYPGQIKVSIIRETRATDYAK</sequence>
<comment type="similarity">
    <text evidence="5">Belongs to the RNase Y family.</text>
</comment>
<dbReference type="CDD" id="cd00077">
    <property type="entry name" value="HDc"/>
    <property type="match status" value="1"/>
</dbReference>
<dbReference type="InterPro" id="IPR036612">
    <property type="entry name" value="KH_dom_type_1_sf"/>
</dbReference>
<dbReference type="SMART" id="SM00471">
    <property type="entry name" value="HDc"/>
    <property type="match status" value="1"/>
</dbReference>
<evidence type="ECO:0000256" key="3">
    <source>
        <dbReference type="ARBA" id="ARBA00022801"/>
    </source>
</evidence>
<dbReference type="InterPro" id="IPR003607">
    <property type="entry name" value="HD/PDEase_dom"/>
</dbReference>
<evidence type="ECO:0000256" key="1">
    <source>
        <dbReference type="ARBA" id="ARBA00022722"/>
    </source>
</evidence>
<dbReference type="PROSITE" id="PS51831">
    <property type="entry name" value="HD"/>
    <property type="match status" value="1"/>
</dbReference>
<dbReference type="EC" id="3.1.-.-" evidence="5 6"/>
<dbReference type="Gene3D" id="1.10.3210.10">
    <property type="entry name" value="Hypothetical protein af1432"/>
    <property type="match status" value="1"/>
</dbReference>
<comment type="function">
    <text evidence="5">Endoribonuclease that initiates mRNA decay.</text>
</comment>
<keyword evidence="1 5" id="KW-0540">Nuclease</keyword>
<evidence type="ECO:0000313" key="10">
    <source>
        <dbReference type="Proteomes" id="UP001164187"/>
    </source>
</evidence>
<protein>
    <recommendedName>
        <fullName evidence="5 6">Ribonuclease Y</fullName>
        <shortName evidence="5">RNase Y</shortName>
        <ecNumber evidence="5 6">3.1.-.-</ecNumber>
    </recommendedName>
</protein>
<comment type="subcellular location">
    <subcellularLocation>
        <location evidence="5">Cell membrane</location>
        <topology evidence="5">Single-pass membrane protein</topology>
    </subcellularLocation>
</comment>
<dbReference type="HAMAP" id="MF_00335">
    <property type="entry name" value="RNase_Y"/>
    <property type="match status" value="1"/>
</dbReference>
<dbReference type="Pfam" id="PF01966">
    <property type="entry name" value="HD"/>
    <property type="match status" value="1"/>
</dbReference>
<feature type="transmembrane region" description="Helical" evidence="5">
    <location>
        <begin position="6"/>
        <end position="26"/>
    </location>
</feature>
<accession>A0ABY7JQM4</accession>
<dbReference type="NCBIfam" id="TIGR03319">
    <property type="entry name" value="RNase_Y"/>
    <property type="match status" value="1"/>
</dbReference>
<dbReference type="Proteomes" id="UP001164187">
    <property type="component" value="Chromosome"/>
</dbReference>
<feature type="coiled-coil region" evidence="7">
    <location>
        <begin position="61"/>
        <end position="134"/>
    </location>
</feature>
<evidence type="ECO:0000313" key="9">
    <source>
        <dbReference type="EMBL" id="WAW15654.1"/>
    </source>
</evidence>
<gene>
    <name evidence="5 9" type="primary">rny</name>
    <name evidence="9" type="ORF">O0R46_04190</name>
</gene>
<name>A0ABY7JQM4_9FIRM</name>
<dbReference type="SUPFAM" id="SSF54791">
    <property type="entry name" value="Eukaryotic type KH-domain (KH-domain type I)"/>
    <property type="match status" value="1"/>
</dbReference>
<proteinExistence type="inferred from homology"/>
<dbReference type="EMBL" id="CP114052">
    <property type="protein sequence ID" value="WAW15654.1"/>
    <property type="molecule type" value="Genomic_DNA"/>
</dbReference>
<dbReference type="InterPro" id="IPR004088">
    <property type="entry name" value="KH_dom_type_1"/>
</dbReference>
<dbReference type="SMART" id="SM00322">
    <property type="entry name" value="KH"/>
    <property type="match status" value="1"/>
</dbReference>
<dbReference type="RefSeq" id="WP_269312331.1">
    <property type="nucleotide sequence ID" value="NZ_CP114052.1"/>
</dbReference>
<dbReference type="CDD" id="cd22431">
    <property type="entry name" value="KH-I_RNaseY"/>
    <property type="match status" value="1"/>
</dbReference>